<gene>
    <name evidence="2" type="ORF">GCM10023200_44040</name>
</gene>
<dbReference type="PRINTS" id="PR00420">
    <property type="entry name" value="RNGMNOXGNASE"/>
</dbReference>
<feature type="domain" description="FAD-binding" evidence="1">
    <location>
        <begin position="5"/>
        <end position="346"/>
    </location>
</feature>
<dbReference type="PANTHER" id="PTHR42685">
    <property type="entry name" value="GERANYLGERANYL DIPHOSPHATE REDUCTASE"/>
    <property type="match status" value="1"/>
</dbReference>
<protein>
    <submittedName>
        <fullName evidence="2">NAD(P)/FAD-dependent oxidoreductase</fullName>
    </submittedName>
</protein>
<evidence type="ECO:0000259" key="1">
    <source>
        <dbReference type="Pfam" id="PF01494"/>
    </source>
</evidence>
<dbReference type="Proteomes" id="UP001500928">
    <property type="component" value="Unassembled WGS sequence"/>
</dbReference>
<dbReference type="InterPro" id="IPR002938">
    <property type="entry name" value="FAD-bd"/>
</dbReference>
<dbReference type="PANTHER" id="PTHR42685:SF22">
    <property type="entry name" value="CONDITIONED MEDIUM FACTOR RECEPTOR 1"/>
    <property type="match status" value="1"/>
</dbReference>
<organism evidence="2 3">
    <name type="scientific">Actinomycetospora chlora</name>
    <dbReference type="NCBI Taxonomy" id="663608"/>
    <lineage>
        <taxon>Bacteria</taxon>
        <taxon>Bacillati</taxon>
        <taxon>Actinomycetota</taxon>
        <taxon>Actinomycetes</taxon>
        <taxon>Pseudonocardiales</taxon>
        <taxon>Pseudonocardiaceae</taxon>
        <taxon>Actinomycetospora</taxon>
    </lineage>
</organism>
<evidence type="ECO:0000313" key="2">
    <source>
        <dbReference type="EMBL" id="GAA4802112.1"/>
    </source>
</evidence>
<keyword evidence="3" id="KW-1185">Reference proteome</keyword>
<dbReference type="Gene3D" id="3.50.50.60">
    <property type="entry name" value="FAD/NAD(P)-binding domain"/>
    <property type="match status" value="1"/>
</dbReference>
<dbReference type="Pfam" id="PF01494">
    <property type="entry name" value="FAD_binding_3"/>
    <property type="match status" value="1"/>
</dbReference>
<dbReference type="RefSeq" id="WP_345420367.1">
    <property type="nucleotide sequence ID" value="NZ_BAABHO010000042.1"/>
</dbReference>
<comment type="caution">
    <text evidence="2">The sequence shown here is derived from an EMBL/GenBank/DDBJ whole genome shotgun (WGS) entry which is preliminary data.</text>
</comment>
<name>A0ABP9C2L5_9PSEU</name>
<dbReference type="EMBL" id="BAABHO010000042">
    <property type="protein sequence ID" value="GAA4802112.1"/>
    <property type="molecule type" value="Genomic_DNA"/>
</dbReference>
<evidence type="ECO:0000313" key="3">
    <source>
        <dbReference type="Proteomes" id="UP001500928"/>
    </source>
</evidence>
<dbReference type="InterPro" id="IPR036188">
    <property type="entry name" value="FAD/NAD-bd_sf"/>
</dbReference>
<accession>A0ABP9C2L5</accession>
<dbReference type="SUPFAM" id="SSF51905">
    <property type="entry name" value="FAD/NAD(P)-binding domain"/>
    <property type="match status" value="1"/>
</dbReference>
<dbReference type="InterPro" id="IPR050407">
    <property type="entry name" value="Geranylgeranyl_reductase"/>
</dbReference>
<reference evidence="3" key="1">
    <citation type="journal article" date="2019" name="Int. J. Syst. Evol. Microbiol.">
        <title>The Global Catalogue of Microorganisms (GCM) 10K type strain sequencing project: providing services to taxonomists for standard genome sequencing and annotation.</title>
        <authorList>
            <consortium name="The Broad Institute Genomics Platform"/>
            <consortium name="The Broad Institute Genome Sequencing Center for Infectious Disease"/>
            <person name="Wu L."/>
            <person name="Ma J."/>
        </authorList>
    </citation>
    <scope>NUCLEOTIDE SEQUENCE [LARGE SCALE GENOMIC DNA]</scope>
    <source>
        <strain evidence="3">JCM 17979</strain>
    </source>
</reference>
<sequence length="392" mass="40860">MTTRHDVVVVGGRAAGAATALLLARAGLDVLVLETGRPGTDTLSTHALMRGAVVQLERWGLTGAIDRAGTPAVRATEFHYLDDGDDDVTTVHVRPGQSPLRAPRRTVLDRVLVDAAAAAGAEVRFSTRVTGVLRDPRGAVCGVEHLTRGTRAAGRAHAPLVVGADGRRSTIAAAVDAPVEHAGTASSAVLYTYVAGLPRDRYRWCYRPGSTAGVVPTNDGLACVWTGAPAARFAELHHDLDGGFRRLLAETSPALAADVAAGTVEGPVRGFPGAAGFHRTASGPGWALVGDAGYFKDPLTAHGITDALRDAELLARAVTASPGGGTARRDALRDYQDTRDRLSADVAAITERIASYAWDLAELRDLLPALSRAMRPETAALTALDTPTTLAA</sequence>
<proteinExistence type="predicted"/>